<dbReference type="InterPro" id="IPR011054">
    <property type="entry name" value="Rudment_hybrid_motif"/>
</dbReference>
<dbReference type="InterPro" id="IPR005479">
    <property type="entry name" value="CPAse_ATP-bd"/>
</dbReference>
<evidence type="ECO:0000256" key="6">
    <source>
        <dbReference type="PROSITE-ProRule" id="PRU00409"/>
    </source>
</evidence>
<dbReference type="InterPro" id="IPR016185">
    <property type="entry name" value="PreATP-grasp_dom_sf"/>
</dbReference>
<dbReference type="Pfam" id="PF00289">
    <property type="entry name" value="Biotin_carb_N"/>
    <property type="match status" value="1"/>
</dbReference>
<keyword evidence="2" id="KW-0436">Ligase</keyword>
<dbReference type="PROSITE" id="PS50979">
    <property type="entry name" value="BC"/>
    <property type="match status" value="1"/>
</dbReference>
<keyword evidence="4 6" id="KW-0067">ATP-binding</keyword>
<dbReference type="Proteomes" id="UP000602076">
    <property type="component" value="Unassembled WGS sequence"/>
</dbReference>
<dbReference type="Pfam" id="PF02786">
    <property type="entry name" value="CPSase_L_D2"/>
    <property type="match status" value="1"/>
</dbReference>
<dbReference type="RefSeq" id="WP_190998450.1">
    <property type="nucleotide sequence ID" value="NZ_JACXSI010000024.1"/>
</dbReference>
<evidence type="ECO:0000256" key="4">
    <source>
        <dbReference type="ARBA" id="ARBA00022840"/>
    </source>
</evidence>
<dbReference type="Gene3D" id="3.30.470.20">
    <property type="entry name" value="ATP-grasp fold, B domain"/>
    <property type="match status" value="1"/>
</dbReference>
<dbReference type="GO" id="GO:0046872">
    <property type="term" value="F:metal ion binding"/>
    <property type="evidence" value="ECO:0007669"/>
    <property type="project" value="InterPro"/>
</dbReference>
<dbReference type="InterPro" id="IPR011761">
    <property type="entry name" value="ATP-grasp"/>
</dbReference>
<reference evidence="9" key="1">
    <citation type="submission" date="2020-09" db="EMBL/GenBank/DDBJ databases">
        <title>Bacillus faecalis sp. nov., a moderately halophilic bacterium isolated from cow faeces.</title>
        <authorList>
            <person name="Jiang L."/>
            <person name="Lee J."/>
        </authorList>
    </citation>
    <scope>NUCLEOTIDE SEQUENCE</scope>
    <source>
        <strain evidence="9">AGMB 02131</strain>
    </source>
</reference>
<keyword evidence="5" id="KW-0092">Biotin</keyword>
<feature type="domain" description="Biotin carboxylation" evidence="8">
    <location>
        <begin position="29"/>
        <end position="474"/>
    </location>
</feature>
<evidence type="ECO:0000256" key="5">
    <source>
        <dbReference type="ARBA" id="ARBA00023267"/>
    </source>
</evidence>
<name>A0A927CXK4_9BACI</name>
<organism evidence="9 10">
    <name type="scientific">Peribacillus faecalis</name>
    <dbReference type="NCBI Taxonomy" id="2772559"/>
    <lineage>
        <taxon>Bacteria</taxon>
        <taxon>Bacillati</taxon>
        <taxon>Bacillota</taxon>
        <taxon>Bacilli</taxon>
        <taxon>Bacillales</taxon>
        <taxon>Bacillaceae</taxon>
        <taxon>Peribacillus</taxon>
    </lineage>
</organism>
<dbReference type="InterPro" id="IPR005482">
    <property type="entry name" value="Biotin_COase_C"/>
</dbReference>
<dbReference type="PANTHER" id="PTHR18866:SF33">
    <property type="entry name" value="METHYLCROTONOYL-COA CARBOXYLASE SUBUNIT ALPHA, MITOCHONDRIAL-RELATED"/>
    <property type="match status" value="1"/>
</dbReference>
<evidence type="ECO:0000256" key="3">
    <source>
        <dbReference type="ARBA" id="ARBA00022741"/>
    </source>
</evidence>
<evidence type="ECO:0000256" key="2">
    <source>
        <dbReference type="ARBA" id="ARBA00022598"/>
    </source>
</evidence>
<dbReference type="SUPFAM" id="SSF52440">
    <property type="entry name" value="PreATP-grasp domain"/>
    <property type="match status" value="1"/>
</dbReference>
<dbReference type="InterPro" id="IPR011764">
    <property type="entry name" value="Biotin_carboxylation_dom"/>
</dbReference>
<evidence type="ECO:0000259" key="7">
    <source>
        <dbReference type="PROSITE" id="PS50975"/>
    </source>
</evidence>
<evidence type="ECO:0000256" key="1">
    <source>
        <dbReference type="ARBA" id="ARBA00013263"/>
    </source>
</evidence>
<gene>
    <name evidence="9" type="ORF">IEO70_11115</name>
</gene>
<evidence type="ECO:0000259" key="8">
    <source>
        <dbReference type="PROSITE" id="PS50979"/>
    </source>
</evidence>
<dbReference type="PROSITE" id="PS00867">
    <property type="entry name" value="CPSASE_2"/>
    <property type="match status" value="1"/>
</dbReference>
<dbReference type="GO" id="GO:0004075">
    <property type="term" value="F:biotin carboxylase activity"/>
    <property type="evidence" value="ECO:0007669"/>
    <property type="project" value="UniProtKB-EC"/>
</dbReference>
<dbReference type="EC" id="6.3.4.14" evidence="1"/>
<feature type="domain" description="ATP-grasp" evidence="7">
    <location>
        <begin position="148"/>
        <end position="345"/>
    </location>
</feature>
<evidence type="ECO:0000313" key="10">
    <source>
        <dbReference type="Proteomes" id="UP000602076"/>
    </source>
</evidence>
<dbReference type="SMART" id="SM00878">
    <property type="entry name" value="Biotin_carb_C"/>
    <property type="match status" value="1"/>
</dbReference>
<dbReference type="EMBL" id="JACXSI010000024">
    <property type="protein sequence ID" value="MBD3108911.1"/>
    <property type="molecule type" value="Genomic_DNA"/>
</dbReference>
<protein>
    <recommendedName>
        <fullName evidence="1">biotin carboxylase</fullName>
        <ecNumber evidence="1">6.3.4.14</ecNumber>
    </recommendedName>
</protein>
<dbReference type="SUPFAM" id="SSF56059">
    <property type="entry name" value="Glutathione synthetase ATP-binding domain-like"/>
    <property type="match status" value="1"/>
</dbReference>
<dbReference type="Pfam" id="PF02785">
    <property type="entry name" value="Biotin_carb_C"/>
    <property type="match status" value="1"/>
</dbReference>
<dbReference type="InterPro" id="IPR005481">
    <property type="entry name" value="BC-like_N"/>
</dbReference>
<sequence length="482" mass="54513">MIKNDGENLIFSTIDHLGRTHKTKVGGSVFRRVLIANRGAIAARILKTLKDMEIEAAIIYSTADRDLPYIKEASVAYEIYGNFPRDTYLNQQRILEIIKESGSDAVHPGYGFLAENTEFARKVEKLGVTFIGPNSKWIDLMADKNRARQTMSKYTMPIGKGSSNLPDNDEEILAIADEIGYPVLIKPCNGGGGIGMQPVYNAENLIANVRKAKTAAEKYFSDNSVYLESYLENPRHIEIQIIADRHGNVVHLYERDCSIQRRHQKIIEESPAPNISREELNPILKQVTESIQSLGYDNIGTVELLRSESGQYSFLEMNTRLQVEHAVTEEVVNTDLIKAQIRSAYGETLQNILPEKLQQKGHSIEVRIYAEDPQTFYPSPGTLEKFRLPEAKNIRIETGFTEGNKISPFYDPMIAKIIVHTDSRDTAIEELVNYLQIVEITGLKTNIPFLIYALKSEEFKKGKVSTKLAEILVKRMKEEMKK</sequence>
<dbReference type="InterPro" id="IPR050856">
    <property type="entry name" value="Biotin_carboxylase_complex"/>
</dbReference>
<accession>A0A927CXK4</accession>
<proteinExistence type="predicted"/>
<keyword evidence="3 6" id="KW-0547">Nucleotide-binding</keyword>
<keyword evidence="10" id="KW-1185">Reference proteome</keyword>
<comment type="caution">
    <text evidence="9">The sequence shown here is derived from an EMBL/GenBank/DDBJ whole genome shotgun (WGS) entry which is preliminary data.</text>
</comment>
<dbReference type="GO" id="GO:0005524">
    <property type="term" value="F:ATP binding"/>
    <property type="evidence" value="ECO:0007669"/>
    <property type="project" value="UniProtKB-UniRule"/>
</dbReference>
<dbReference type="AlphaFoldDB" id="A0A927CXK4"/>
<dbReference type="PROSITE" id="PS50975">
    <property type="entry name" value="ATP_GRASP"/>
    <property type="match status" value="1"/>
</dbReference>
<evidence type="ECO:0000313" key="9">
    <source>
        <dbReference type="EMBL" id="MBD3108911.1"/>
    </source>
</evidence>
<dbReference type="SUPFAM" id="SSF51246">
    <property type="entry name" value="Rudiment single hybrid motif"/>
    <property type="match status" value="1"/>
</dbReference>
<dbReference type="PANTHER" id="PTHR18866">
    <property type="entry name" value="CARBOXYLASE:PYRUVATE/ACETYL-COA/PROPIONYL-COA CARBOXYLASE"/>
    <property type="match status" value="1"/>
</dbReference>